<dbReference type="SUPFAM" id="SSF51294">
    <property type="entry name" value="Hedgehog/intein (Hint) domain"/>
    <property type="match status" value="1"/>
</dbReference>
<dbReference type="KEGG" id="gaw:V144x_31530"/>
<feature type="region of interest" description="Disordered" evidence="2">
    <location>
        <begin position="2498"/>
        <end position="2573"/>
    </location>
</feature>
<dbReference type="Gene3D" id="2.60.40.3440">
    <property type="match status" value="7"/>
</dbReference>
<dbReference type="Pfam" id="PF04151">
    <property type="entry name" value="PPC"/>
    <property type="match status" value="1"/>
</dbReference>
<dbReference type="InterPro" id="IPR002126">
    <property type="entry name" value="Cadherin-like_dom"/>
</dbReference>
<dbReference type="Gene3D" id="2.170.16.10">
    <property type="entry name" value="Hedgehog/Intein (Hint) domain"/>
    <property type="match status" value="1"/>
</dbReference>
<dbReference type="InterPro" id="IPR030934">
    <property type="entry name" value="Intein_C"/>
</dbReference>
<evidence type="ECO:0000313" key="4">
    <source>
        <dbReference type="EMBL" id="QDT97673.1"/>
    </source>
</evidence>
<evidence type="ECO:0000256" key="1">
    <source>
        <dbReference type="SAM" id="Coils"/>
    </source>
</evidence>
<dbReference type="CDD" id="cd00081">
    <property type="entry name" value="Hint"/>
    <property type="match status" value="1"/>
</dbReference>
<dbReference type="EMBL" id="CP037920">
    <property type="protein sequence ID" value="QDT97673.1"/>
    <property type="molecule type" value="Genomic_DNA"/>
</dbReference>
<dbReference type="Gene3D" id="2.60.40.2810">
    <property type="match status" value="2"/>
</dbReference>
<dbReference type="NCBIfam" id="NF012211">
    <property type="entry name" value="tand_rpt_95"/>
    <property type="match status" value="10"/>
</dbReference>
<dbReference type="PROSITE" id="PS50818">
    <property type="entry name" value="INTEIN_C_TER"/>
    <property type="match status" value="1"/>
</dbReference>
<evidence type="ECO:0000313" key="5">
    <source>
        <dbReference type="Proteomes" id="UP000318704"/>
    </source>
</evidence>
<dbReference type="Proteomes" id="UP000318704">
    <property type="component" value="Chromosome"/>
</dbReference>
<dbReference type="GO" id="GO:0007156">
    <property type="term" value="P:homophilic cell adhesion via plasma membrane adhesion molecules"/>
    <property type="evidence" value="ECO:0007669"/>
    <property type="project" value="InterPro"/>
</dbReference>
<feature type="compositionally biased region" description="Low complexity" evidence="2">
    <location>
        <begin position="2532"/>
        <end position="2551"/>
    </location>
</feature>
<protein>
    <submittedName>
        <fullName evidence="4">Major cell-surface adhesin PAc</fullName>
    </submittedName>
</protein>
<evidence type="ECO:0000259" key="3">
    <source>
        <dbReference type="PROSITE" id="PS50268"/>
    </source>
</evidence>
<name>A0A517VXD9_9PLAN</name>
<feature type="compositionally biased region" description="Polar residues" evidence="2">
    <location>
        <begin position="2502"/>
        <end position="2514"/>
    </location>
</feature>
<gene>
    <name evidence="4" type="primary">pac</name>
    <name evidence="4" type="ORF">V144x_31530</name>
</gene>
<dbReference type="Pfam" id="PF17803">
    <property type="entry name" value="Cadherin_4"/>
    <property type="match status" value="1"/>
</dbReference>
<proteinExistence type="predicted"/>
<dbReference type="PROSITE" id="PS50268">
    <property type="entry name" value="CADHERIN_2"/>
    <property type="match status" value="1"/>
</dbReference>
<dbReference type="InterPro" id="IPR010221">
    <property type="entry name" value="VCBS_dom"/>
</dbReference>
<keyword evidence="1" id="KW-0175">Coiled coil</keyword>
<dbReference type="InterPro" id="IPR007280">
    <property type="entry name" value="Peptidase_C_arc/bac"/>
</dbReference>
<dbReference type="GO" id="GO:0005509">
    <property type="term" value="F:calcium ion binding"/>
    <property type="evidence" value="ECO:0007669"/>
    <property type="project" value="InterPro"/>
</dbReference>
<evidence type="ECO:0000256" key="2">
    <source>
        <dbReference type="SAM" id="MobiDB-lite"/>
    </source>
</evidence>
<sequence>MQVGDPNQADSFTYTLSDGQGGTDTATVSFTIVATNDAPVASDANIAATEDGVAVTTGILASDVDTDNDASTLTYNIVMPPAEGTANSNGDGTFTFDPGAAFQDLAAGETRQVTFTYTATDAHAAVSNTGTVTITVTGVNDAPTLDAISDPAAIDETAGLQTINLSGITTGGGESHPLSITATSNNTSVVLNPTVSYNPNDSTGSISYFAAGVNSGTATITVSVVDAGDDGILGNVDDITVDQSFVVTVEKNDTTSSAITTALIDGATVEYTGEINDHQNGLTDVDLYEINLTAGDLLTADLDAAFLDDASVLSGLNGYLRLFDASGNQLAFNNEAIDPNTSVQSSDPVLRFTASSTGIYYLGVSAGTNGSYDATLEDSGVAGTGGAYKLQLTLGDNQAPIAVDDAYTVNENSSATTLNLLANDSDPDGNNISFVTATQPLNGTVDWSIDEHTSALTLTYTPDTNFSGTDQFIYTIQDSNGFTDTATVTMTVQSDFVIGTTKTFSANKNNNLYVSASRGVLEGVDFLAGTTLSATLDTDVTNGTLILNANGSFVYVPNAGYTGTDQFTYKIFDNGIETSSGTVTINVVSLVPVDDSVDVSKNTTTYVGAAYPVAEGETAIPGVMDNDQFGTDASTQVELVTGPLHGTLILDSDGSFLYQPDDDYVGADSFTYQLVSGSETSATTGTVTIDVQNAIPQAVDDTYSIVHDTSLSALDLIDSETELPVTPPGVLSNDTDADGDFLESILVTSTTNGTLTFNSVGQFTYTPTAGFVGTDSFTYKVSDGVNESSIGTVTINVTNTVPVAVDDTYTTTHDQNFTAGLPDILGTGEMGEEIVLVAGIDSLIENDTDGDEDTLTVSVLTLPTNGTLAWEIDGSFTYTPNAGFSGTDQFTYQLSDGVSTSNTATVVINVTNDVPVANDDNFTFEHGSILYAFPPATDPEGGGAGGTEELPDNWIVANTVMSNDINPDDDPLEAILVTNVTSGTLSFSSDGSYTYTANANFVGTDSFTYQLTDGTQLSNIATVTFTVTNSTPVANNDNYQILQGKMLIGGEHNLFASDVGDQGLTVIRQSPLSNDTDANGDDLTATLLTTTTNGTLVFGADGLFTYTPNSGYIGTDTFTYQVSDGFSNSNIATVVIEMTNAAPVATDDSYTLQHDIKATFGNSVLNNDSDSDNQDLTAVLVAAPSNGTISFFGNGTFTYTPNAGFVGNDSFTYKVTDGTLESNIATVSLQVTNDIPTGSPESFDVANNGSLNVGGSGGRDSGVLANDGTSLDAITATLTSAPSNGTIDYFNPNGTFSYTPEAGFTGTVTFTYQVTDGISQSDDITVSINVGAEDPDAPSDALNEALDKVNETAAEYDQAVQDMGETLASLGQELAAAHNESQAVLEEEKKAAAAEFLAAMKVAEAAYQAEINAIEDTYKTATDANNANYEQAVAQAASDYNASQATINKTYKDAIEAANQTYNASIAASDLAFTTAAKQASDTYQTQLSSLDSTYDSAIAASNQAQKTAVDAANSTYKTAEQAAEATYLAAKAGAKAQYDADLATAQATLDAVLAANQNTIYNPGSADSDATYLTALGNALAGIQSALSSAAATYQAAVDQAINVYNNAITSAASDHADALVAADTKQAAAYAAADATYAATAAAEQATYEATVSAAATTRDALIQSAQDTYNSEESTLADTRDQEIQTAQGAYDAAVQAANDAYNTTRAAIDQQTATYIQGAKDAYDAAVTAAATAYHNTMGPLTEQYDKDIAAAKAIYDKAEAQAAYELHLAKNRFSPPHNMAALWAALLAVENTPGVSQETIWQTRKAYYTAEAHNLLEWAKWVDAKNNTYVAAERAAFVTYTTTVTPITSTFLTKKADENKKNADAKINADNVFNHDTADYQALAAVQKQQAFTTQQMALASAKKTFEDAKADAVYTYDLGVAAIQNTLDHDKITAETAYAHSEVDAAKAQQLALAAASEQLQLDYANADVDWVRDVAAADKAFAVASNNAYASAANAILSAQPAYINAVIAANASAVGIVASARAAAIISASGNDPGVTAVANAYAAYQTTQAALKATQLSIEALAQNLYAKNEVTAWMMAANAVAGQAELQANAAAAAGLAWVTDEAAAYRTLAEANINAAAAASHNEVDAVETFNRNEADKRMTAAMDSAEKNRDFSKAAAQADLDHSNTHWPAELMRFQNATNAGLTKTHTEIDKSIKKLKDDLAAEIKKMKTDVATNAGTINQPTTKDKQLAIKEAAKRGAQALVTAQYNFDVVSKKPLADFENFDGAIAIGFDYISPALDNTVNFMTGWADSLLFGHFSTIVGEDYLRYVDYQSNAYSGGRVVGVVHSFLIGGAAGNVAHAGWAYTAARVYSAAGTGVGIYDSASKWYNGETLDIWDYLNFAPAVGAILGRFTNGLGIFECFVGDTQVVLAEHAPGGFQAQVGLAAEEGEGIELHKAGAGVLVLIGIVGAGIQVARKRKKQSTSYSDLDRLFSTDEFDELMDATARQKEGTNSRFLDQHQTNPQFALMRSGTTKPKTDKKSSTLTMNPQQSLLTTSSSKMSSDQKETSMPDPRQPAPTKKSKISRLAGPISWLSMFCLLGALVFGIGSDKTDANAVTHVKPQMQVTDTPVKYKTTAIEDVNIGERLLGKNPIQDEVDEFVPDIIPSEWRLLHLTMHKANGKRLDIQFLRPLDWIKSNNAQLGATIDLDLPEFGAKGPAKVVLIDSCPLIKTGPGNIVTGKFIHESDGNLIDLKIEDQQELTTVTSNHRYWSANRQLFVEAGHLKPGEQVLTLAGLKQVISINPHADDKTVYNLEVQGEHVYLVGSLGTLVHNNYFNKTTGTGGFNPGKFSPAQREIVKANQRIENARENLRVLDVQRKKISGSKPQNAIDAQGFSEFTKERLNSIDDAIEELNRQIGIDSTLIDLLLPG</sequence>
<dbReference type="InterPro" id="IPR040853">
    <property type="entry name" value="RapA2_cadherin-like"/>
</dbReference>
<dbReference type="Pfam" id="PF17892">
    <property type="entry name" value="Cadherin_5"/>
    <property type="match status" value="1"/>
</dbReference>
<accession>A0A517VXD9</accession>
<feature type="domain" description="Cadherin" evidence="3">
    <location>
        <begin position="52"/>
        <end position="145"/>
    </location>
</feature>
<feature type="coiled-coil region" evidence="1">
    <location>
        <begin position="2839"/>
        <end position="2905"/>
    </location>
</feature>
<reference evidence="4 5" key="1">
    <citation type="submission" date="2019-03" db="EMBL/GenBank/DDBJ databases">
        <title>Deep-cultivation of Planctomycetes and their phenomic and genomic characterization uncovers novel biology.</title>
        <authorList>
            <person name="Wiegand S."/>
            <person name="Jogler M."/>
            <person name="Boedeker C."/>
            <person name="Pinto D."/>
            <person name="Vollmers J."/>
            <person name="Rivas-Marin E."/>
            <person name="Kohn T."/>
            <person name="Peeters S.H."/>
            <person name="Heuer A."/>
            <person name="Rast P."/>
            <person name="Oberbeckmann S."/>
            <person name="Bunk B."/>
            <person name="Jeske O."/>
            <person name="Meyerdierks A."/>
            <person name="Storesund J.E."/>
            <person name="Kallscheuer N."/>
            <person name="Luecker S."/>
            <person name="Lage O.M."/>
            <person name="Pohl T."/>
            <person name="Merkel B.J."/>
            <person name="Hornburger P."/>
            <person name="Mueller R.-W."/>
            <person name="Bruemmer F."/>
            <person name="Labrenz M."/>
            <person name="Spormann A.M."/>
            <person name="Op den Camp H."/>
            <person name="Overmann J."/>
            <person name="Amann R."/>
            <person name="Jetten M.S.M."/>
            <person name="Mascher T."/>
            <person name="Medema M.H."/>
            <person name="Devos D.P."/>
            <person name="Kaster A.-K."/>
            <person name="Ovreas L."/>
            <person name="Rohde M."/>
            <person name="Galperin M.Y."/>
            <person name="Jogler C."/>
        </authorList>
    </citation>
    <scope>NUCLEOTIDE SEQUENCE [LARGE SCALE GENOMIC DNA]</scope>
    <source>
        <strain evidence="4 5">V144</strain>
    </source>
</reference>
<dbReference type="GO" id="GO:0016020">
    <property type="term" value="C:membrane"/>
    <property type="evidence" value="ECO:0007669"/>
    <property type="project" value="InterPro"/>
</dbReference>
<dbReference type="NCBIfam" id="TIGR01965">
    <property type="entry name" value="VCBS_repeat"/>
    <property type="match status" value="1"/>
</dbReference>
<organism evidence="4 5">
    <name type="scientific">Gimesia aquarii</name>
    <dbReference type="NCBI Taxonomy" id="2527964"/>
    <lineage>
        <taxon>Bacteria</taxon>
        <taxon>Pseudomonadati</taxon>
        <taxon>Planctomycetota</taxon>
        <taxon>Planctomycetia</taxon>
        <taxon>Planctomycetales</taxon>
        <taxon>Planctomycetaceae</taxon>
        <taxon>Gimesia</taxon>
    </lineage>
</organism>
<dbReference type="RefSeq" id="WP_232102535.1">
    <property type="nucleotide sequence ID" value="NZ_CP037920.1"/>
</dbReference>
<dbReference type="InterPro" id="IPR036844">
    <property type="entry name" value="Hint_dom_sf"/>
</dbReference>
<dbReference type="Pfam" id="PF17963">
    <property type="entry name" value="Big_9"/>
    <property type="match status" value="8"/>
</dbReference>
<dbReference type="InterPro" id="IPR041690">
    <property type="entry name" value="Cadherin_5"/>
</dbReference>